<feature type="transmembrane region" description="Helical" evidence="4">
    <location>
        <begin position="12"/>
        <end position="35"/>
    </location>
</feature>
<protein>
    <submittedName>
        <fullName evidence="7">Methyl-accepting chemotaxis protein</fullName>
    </submittedName>
</protein>
<dbReference type="Gene3D" id="1.10.287.950">
    <property type="entry name" value="Methyl-accepting chemotaxis protein"/>
    <property type="match status" value="1"/>
</dbReference>
<name>A0ABS8N0V6_9CLOT</name>
<evidence type="ECO:0000256" key="2">
    <source>
        <dbReference type="ARBA" id="ARBA00029447"/>
    </source>
</evidence>
<dbReference type="Proteomes" id="UP001165422">
    <property type="component" value="Unassembled WGS sequence"/>
</dbReference>
<evidence type="ECO:0000313" key="8">
    <source>
        <dbReference type="Proteomes" id="UP001165422"/>
    </source>
</evidence>
<evidence type="ECO:0000256" key="3">
    <source>
        <dbReference type="PROSITE-ProRule" id="PRU00284"/>
    </source>
</evidence>
<dbReference type="InterPro" id="IPR003660">
    <property type="entry name" value="HAMP_dom"/>
</dbReference>
<keyword evidence="4" id="KW-0812">Transmembrane</keyword>
<evidence type="ECO:0000256" key="4">
    <source>
        <dbReference type="SAM" id="Phobius"/>
    </source>
</evidence>
<dbReference type="PANTHER" id="PTHR32089:SF112">
    <property type="entry name" value="LYSOZYME-LIKE PROTEIN-RELATED"/>
    <property type="match status" value="1"/>
</dbReference>
<evidence type="ECO:0000259" key="5">
    <source>
        <dbReference type="PROSITE" id="PS50111"/>
    </source>
</evidence>
<sequence>MLQKMSLKVKISTIIGLLLILTFAATFSILLVRLYNSSISQAKTLSEEMSKSYASQVDSHFITLETIGDTFKDSINSQIKKGVKNRDIIIDMQKNILNKYPNIYGITVAFEPNAFDGKDSSYAGKPGYGEKGLFIPYVTRSNGSFHIEPAYNSETEMTWYNTPKRSKRVFVTEPTVYKVNGNNISMASLVVPILDENKNFRGVVSIDYRLETFQNIVDQIKPMGGYAQLLSKNGIYVANGANKKLIMTDAKKSGSDWNNVVSQTSAGKQIQAIGKSISTGEDVFRVAYPVKISDYDMNWSLCIDIPMANILKDFYAQLREIILMACIGLAAIILVTVLIVGYMTKGLKYTEDQLDLLAQGDLSKEINSKFSKSKDEIGNMINSMWKMQKSIKNIVKGVKDNSLNVDHSISNVEKSIGTLNSKIGDVSATTEELSAGMEETAASSQEMNNSASEIKKTVESMSSAIESGLKSAEKINTRADALKSSAIQSQQNVHDMSSDMNKKLQLALEKSKAVEQINSLTDEILEITSQTNLLALNASIEAARAGEAGKGFSVVADEIRKLADSSQNMVIQIQNTNKDVVQSVDALRNSSRDIMKFIEKQVVPDYTNLVKTGEQYSKDSSEIKKLIDDFNKISEKLLSSISDIVKSVGEVSAASEEGAQGTTSIAQMSSEVAELSNNVLNQTAESKSSSEKLKNMISIFKL</sequence>
<keyword evidence="4" id="KW-0472">Membrane</keyword>
<keyword evidence="4" id="KW-1133">Transmembrane helix</keyword>
<dbReference type="PROSITE" id="PS50111">
    <property type="entry name" value="CHEMOTAXIS_TRANSDUC_2"/>
    <property type="match status" value="1"/>
</dbReference>
<evidence type="ECO:0000313" key="7">
    <source>
        <dbReference type="EMBL" id="MCC9293427.1"/>
    </source>
</evidence>
<feature type="domain" description="Methyl-accepting transducer" evidence="5">
    <location>
        <begin position="415"/>
        <end position="652"/>
    </location>
</feature>
<evidence type="ECO:0000256" key="1">
    <source>
        <dbReference type="ARBA" id="ARBA00023224"/>
    </source>
</evidence>
<reference evidence="7" key="1">
    <citation type="submission" date="2021-11" db="EMBL/GenBank/DDBJ databases">
        <authorList>
            <person name="Qingchun L."/>
            <person name="Dong Z."/>
            <person name="Zongwei Q."/>
            <person name="Jia Z."/>
            <person name="Duotao L."/>
        </authorList>
    </citation>
    <scope>NUCLEOTIDE SEQUENCE</scope>
    <source>
        <strain evidence="7">WLY-B-L2</strain>
    </source>
</reference>
<dbReference type="Gene3D" id="3.30.450.20">
    <property type="entry name" value="PAS domain"/>
    <property type="match status" value="2"/>
</dbReference>
<dbReference type="SUPFAM" id="SSF58104">
    <property type="entry name" value="Methyl-accepting chemotaxis protein (MCP) signaling domain"/>
    <property type="match status" value="1"/>
</dbReference>
<dbReference type="PROSITE" id="PS50885">
    <property type="entry name" value="HAMP"/>
    <property type="match status" value="1"/>
</dbReference>
<dbReference type="InterPro" id="IPR004089">
    <property type="entry name" value="MCPsignal_dom"/>
</dbReference>
<dbReference type="EMBL" id="JAJJPB010000001">
    <property type="protein sequence ID" value="MCC9293427.1"/>
    <property type="molecule type" value="Genomic_DNA"/>
</dbReference>
<comment type="similarity">
    <text evidence="2">Belongs to the methyl-accepting chemotaxis (MCP) protein family.</text>
</comment>
<feature type="transmembrane region" description="Helical" evidence="4">
    <location>
        <begin position="321"/>
        <end position="343"/>
    </location>
</feature>
<dbReference type="SMART" id="SM00283">
    <property type="entry name" value="MA"/>
    <property type="match status" value="1"/>
</dbReference>
<comment type="caution">
    <text evidence="7">The sequence shown here is derived from an EMBL/GenBank/DDBJ whole genome shotgun (WGS) entry which is preliminary data.</text>
</comment>
<feature type="domain" description="HAMP" evidence="6">
    <location>
        <begin position="341"/>
        <end position="396"/>
    </location>
</feature>
<gene>
    <name evidence="7" type="ORF">LN736_00865</name>
</gene>
<keyword evidence="8" id="KW-1185">Reference proteome</keyword>
<evidence type="ECO:0000259" key="6">
    <source>
        <dbReference type="PROSITE" id="PS50885"/>
    </source>
</evidence>
<accession>A0ABS8N0V6</accession>
<dbReference type="Gene3D" id="1.10.8.500">
    <property type="entry name" value="HAMP domain in histidine kinase"/>
    <property type="match status" value="1"/>
</dbReference>
<proteinExistence type="inferred from homology"/>
<dbReference type="Pfam" id="PF00015">
    <property type="entry name" value="MCPsignal"/>
    <property type="match status" value="1"/>
</dbReference>
<dbReference type="Pfam" id="PF22673">
    <property type="entry name" value="MCP-like_PDC_1"/>
    <property type="match status" value="1"/>
</dbReference>
<dbReference type="RefSeq" id="WP_150356855.1">
    <property type="nucleotide sequence ID" value="NZ_JAJJPB010000001.1"/>
</dbReference>
<organism evidence="7 8">
    <name type="scientific">Clostridium aromativorans</name>
    <dbReference type="NCBI Taxonomy" id="2836848"/>
    <lineage>
        <taxon>Bacteria</taxon>
        <taxon>Bacillati</taxon>
        <taxon>Bacillota</taxon>
        <taxon>Clostridia</taxon>
        <taxon>Eubacteriales</taxon>
        <taxon>Clostridiaceae</taxon>
        <taxon>Clostridium</taxon>
    </lineage>
</organism>
<dbReference type="PANTHER" id="PTHR32089">
    <property type="entry name" value="METHYL-ACCEPTING CHEMOTAXIS PROTEIN MCPB"/>
    <property type="match status" value="1"/>
</dbReference>
<dbReference type="CDD" id="cd12913">
    <property type="entry name" value="PDC1_MCP_like"/>
    <property type="match status" value="1"/>
</dbReference>
<keyword evidence="1 3" id="KW-0807">Transducer</keyword>